<feature type="signal peptide" evidence="1">
    <location>
        <begin position="1"/>
        <end position="27"/>
    </location>
</feature>
<reference evidence="2" key="1">
    <citation type="submission" date="2022-07" db="EMBL/GenBank/DDBJ databases">
        <title>Complete genome sequence of Salinispirillum sp. LH10-3-1 capable of multiple carbohydrate inversion isolated from a soda lake.</title>
        <authorList>
            <person name="Liu J."/>
            <person name="Zhai Y."/>
            <person name="Zhang H."/>
            <person name="Yang H."/>
            <person name="Qu J."/>
            <person name="Li J."/>
        </authorList>
    </citation>
    <scope>NUCLEOTIDE SEQUENCE</scope>
    <source>
        <strain evidence="2">LH 10-3-1</strain>
    </source>
</reference>
<accession>A0AB38YJ50</accession>
<evidence type="ECO:0000313" key="2">
    <source>
        <dbReference type="EMBL" id="WLD59463.1"/>
    </source>
</evidence>
<organism evidence="2">
    <name type="scientific">Salinispirillum sp. LH 10-3-1</name>
    <dbReference type="NCBI Taxonomy" id="2952525"/>
    <lineage>
        <taxon>Bacteria</taxon>
        <taxon>Pseudomonadati</taxon>
        <taxon>Pseudomonadota</taxon>
        <taxon>Gammaproteobacteria</taxon>
        <taxon>Oceanospirillales</taxon>
        <taxon>Saccharospirillaceae</taxon>
        <taxon>Salinispirillum</taxon>
    </lineage>
</organism>
<dbReference type="AlphaFoldDB" id="A0AB38YJ50"/>
<dbReference type="NCBIfam" id="TIGR02122">
    <property type="entry name" value="TRAP_TAXI"/>
    <property type="match status" value="1"/>
</dbReference>
<dbReference type="PANTHER" id="PTHR42941">
    <property type="entry name" value="SLL1037 PROTEIN"/>
    <property type="match status" value="1"/>
</dbReference>
<dbReference type="PANTHER" id="PTHR42941:SF1">
    <property type="entry name" value="SLL1037 PROTEIN"/>
    <property type="match status" value="1"/>
</dbReference>
<protein>
    <submittedName>
        <fullName evidence="2">TAXI family TRAP transporter solute-binding subunit</fullName>
    </submittedName>
</protein>
<proteinExistence type="predicted"/>
<name>A0AB38YJ50_9GAMM</name>
<dbReference type="EMBL" id="CP101717">
    <property type="protein sequence ID" value="WLD59463.1"/>
    <property type="molecule type" value="Genomic_DNA"/>
</dbReference>
<dbReference type="SUPFAM" id="SSF53850">
    <property type="entry name" value="Periplasmic binding protein-like II"/>
    <property type="match status" value="1"/>
</dbReference>
<evidence type="ECO:0000256" key="1">
    <source>
        <dbReference type="SAM" id="SignalP"/>
    </source>
</evidence>
<dbReference type="Pfam" id="PF16868">
    <property type="entry name" value="NMT1_3"/>
    <property type="match status" value="1"/>
</dbReference>
<gene>
    <name evidence="2" type="ORF">NFC81_06705</name>
</gene>
<dbReference type="Gene3D" id="3.40.190.10">
    <property type="entry name" value="Periplasmic binding protein-like II"/>
    <property type="match status" value="2"/>
</dbReference>
<dbReference type="InterPro" id="IPR011852">
    <property type="entry name" value="TRAP_TAXI"/>
</dbReference>
<sequence length="324" mass="33830">MINLKKALTVGAATAGLTLAMAGSATANQFITIGTGGVTGVYYPVGGAICRLVNANRADHGIRCSVESTGGSVFNVNTIRAGELDFGVVQSDVQYNAIEGKAQFENNAYGDLRAVFALHPEAFTVVARSDANARTFSDLEGKRVNIGNPGSGQRATLEALLGIQNRTTSIFSQTSDLVAAQMASAMCDNQVDAIIYVVGHPSGAIQEATSTCSSNLVSVTGPAVQELLDTFPYYAPATVPGGMYRGNAEPVETFGVAATLVASTSTSDEAVYQLVKGVFENLEAFRNLHPALSGLTREGMIGAGLSAPFHPGAERYYREVGLMD</sequence>
<keyword evidence="1" id="KW-0732">Signal</keyword>
<dbReference type="RefSeq" id="WP_304996755.1">
    <property type="nucleotide sequence ID" value="NZ_CP101717.1"/>
</dbReference>
<feature type="chain" id="PRO_5044233752" evidence="1">
    <location>
        <begin position="28"/>
        <end position="324"/>
    </location>
</feature>
<dbReference type="CDD" id="cd13568">
    <property type="entry name" value="PBP2_TAXI_TRAP_like_3"/>
    <property type="match status" value="1"/>
</dbReference>